<keyword evidence="3" id="KW-0378">Hydrolase</keyword>
<dbReference type="InterPro" id="IPR044144">
    <property type="entry name" value="SAF_UxaA/GarD"/>
</dbReference>
<evidence type="ECO:0000313" key="4">
    <source>
        <dbReference type="Proteomes" id="UP000621859"/>
    </source>
</evidence>
<keyword evidence="1" id="KW-0456">Lyase</keyword>
<proteinExistence type="predicted"/>
<dbReference type="Gene3D" id="2.30.130.110">
    <property type="match status" value="1"/>
</dbReference>
<name>A0ABQ2PMH7_9NEIS</name>
<organism evidence="3 4">
    <name type="scientific">Silvimonas amylolytica</name>
    <dbReference type="NCBI Taxonomy" id="449663"/>
    <lineage>
        <taxon>Bacteria</taxon>
        <taxon>Pseudomonadati</taxon>
        <taxon>Pseudomonadota</taxon>
        <taxon>Betaproteobacteria</taxon>
        <taxon>Neisseriales</taxon>
        <taxon>Chitinibacteraceae</taxon>
        <taxon>Silvimonas</taxon>
    </lineage>
</organism>
<keyword evidence="4" id="KW-1185">Reference proteome</keyword>
<dbReference type="InterPro" id="IPR013974">
    <property type="entry name" value="SAF"/>
</dbReference>
<dbReference type="PANTHER" id="PTHR30536">
    <property type="entry name" value="ALTRONATE/GALACTARATE DEHYDRATASE"/>
    <property type="match status" value="1"/>
</dbReference>
<evidence type="ECO:0000313" key="3">
    <source>
        <dbReference type="EMBL" id="GGP26528.1"/>
    </source>
</evidence>
<dbReference type="SMART" id="SM00858">
    <property type="entry name" value="SAF"/>
    <property type="match status" value="1"/>
</dbReference>
<dbReference type="EMBL" id="BMLY01000003">
    <property type="protein sequence ID" value="GGP26528.1"/>
    <property type="molecule type" value="Genomic_DNA"/>
</dbReference>
<evidence type="ECO:0000259" key="2">
    <source>
        <dbReference type="SMART" id="SM00858"/>
    </source>
</evidence>
<accession>A0ABQ2PMH7</accession>
<protein>
    <submittedName>
        <fullName evidence="3">Hydrolase</fullName>
    </submittedName>
</protein>
<comment type="caution">
    <text evidence="3">The sequence shown here is derived from an EMBL/GenBank/DDBJ whole genome shotgun (WGS) entry which is preliminary data.</text>
</comment>
<reference evidence="4" key="1">
    <citation type="journal article" date="2019" name="Int. J. Syst. Evol. Microbiol.">
        <title>The Global Catalogue of Microorganisms (GCM) 10K type strain sequencing project: providing services to taxonomists for standard genome sequencing and annotation.</title>
        <authorList>
            <consortium name="The Broad Institute Genomics Platform"/>
            <consortium name="The Broad Institute Genome Sequencing Center for Infectious Disease"/>
            <person name="Wu L."/>
            <person name="Ma J."/>
        </authorList>
    </citation>
    <scope>NUCLEOTIDE SEQUENCE [LARGE SCALE GENOMIC DNA]</scope>
    <source>
        <strain evidence="4">CGMCC 1.8860</strain>
    </source>
</reference>
<dbReference type="RefSeq" id="WP_188693616.1">
    <property type="nucleotide sequence ID" value="NZ_BMLY01000003.1"/>
</dbReference>
<sequence length="106" mass="11242">MSSQTDRRLLLIGQADNCLIVCAPLAAGDTVLVEGVAVTLPNAIAIGHKLARTAIATGEKVLRYGAIIGSATQPIAQGEHIHTHNLASDYLPTYTLEEGQSYVHQH</sequence>
<evidence type="ECO:0000256" key="1">
    <source>
        <dbReference type="ARBA" id="ARBA00023239"/>
    </source>
</evidence>
<dbReference type="Pfam" id="PF08666">
    <property type="entry name" value="SAF"/>
    <property type="match status" value="1"/>
</dbReference>
<gene>
    <name evidence="3" type="ORF">GCM10010971_23470</name>
</gene>
<feature type="domain" description="SAF" evidence="2">
    <location>
        <begin position="16"/>
        <end position="87"/>
    </location>
</feature>
<dbReference type="Proteomes" id="UP000621859">
    <property type="component" value="Unassembled WGS sequence"/>
</dbReference>
<dbReference type="GO" id="GO:0016787">
    <property type="term" value="F:hydrolase activity"/>
    <property type="evidence" value="ECO:0007669"/>
    <property type="project" value="UniProtKB-KW"/>
</dbReference>
<dbReference type="CDD" id="cd11613">
    <property type="entry name" value="SAF_AH_GD"/>
    <property type="match status" value="1"/>
</dbReference>
<dbReference type="InterPro" id="IPR052172">
    <property type="entry name" value="UxaA_altronate/galactarate_dh"/>
</dbReference>
<dbReference type="PANTHER" id="PTHR30536:SF5">
    <property type="entry name" value="ALTRONATE DEHYDRATASE"/>
    <property type="match status" value="1"/>
</dbReference>